<keyword evidence="4 6" id="KW-1133">Transmembrane helix</keyword>
<feature type="domain" description="ABC3 transporter permease C-terminal" evidence="7">
    <location>
        <begin position="679"/>
        <end position="792"/>
    </location>
</feature>
<sequence>MLYTYFKLAWRNLLKNKTTSFVSIVSLALGICCFFLLGTYIINELRFDSFHKKADRIVFMSFGYKAPSEEEFTETPWTPNAAVPAFAEQFPEIEKGVRLYKRGSEEHKVPVQYKGKVFNEDGLVFADEPFFDIFSFDFIKGNPAVALKEPNSIVITESTAKRYFGQEEALGESLTMNNTPWKVTGVIKDIPSYSQIQFNIIGPYHSLSRFKNVSWGAANDISYLLLKSPDDIAAVQAKINNYLKEQFAEEIAAGYQAKFPLQKLLDVRLHSPVMGGPKQIYIYLLSVVAISLLLIACINFGNLIMTKSSERAHEIGVRKVIGASRKHIFTQFVTESFFTSFIALLVGTVGAILLIPVFNSYTGIQLSLESWKGGWFILIIILLFLCISFISGGAPAWILSSVKPTDSLKGKISNSKKGALLSKILIIFQFSLSLLFIISTLIVNGQMRYLQSKDTGIARSKVIVLDASELAVTNLISFKNTLASNNNIQGVTASYDSPVNINGGYTLETNINSSAKSINITGIPVEKDFLSVFDIKLMAGESFNEGDVTRSGTTDTEPEYAFIINKTALDQLGLKADEAIGKPVNLNGRKGKIKAVSKDFNFASLHQKIGPIVLFVEYSWFGKLMIKLKDTEHTQETLGFLEDTWKKFSKDKPFEYHCLEEEYNGLYRTEERTLKILTLFSVATILVSGLGLFALSSLVIQRRVKEIGIRKILGASMFSIVKLVSSEFLKLVLLSLIIVTPFSWWIMQKWLQGFAYRTEIRWEVFLFAAVIGLLITALTVCFQAIRIANANPINSLRDE</sequence>
<dbReference type="Pfam" id="PF12704">
    <property type="entry name" value="MacB_PCD"/>
    <property type="match status" value="2"/>
</dbReference>
<feature type="transmembrane region" description="Helical" evidence="6">
    <location>
        <begin position="21"/>
        <end position="42"/>
    </location>
</feature>
<dbReference type="GO" id="GO:0016787">
    <property type="term" value="F:hydrolase activity"/>
    <property type="evidence" value="ECO:0007669"/>
    <property type="project" value="UniProtKB-KW"/>
</dbReference>
<keyword evidence="3 6" id="KW-0812">Transmembrane</keyword>
<feature type="domain" description="ABC3 transporter permease C-terminal" evidence="7">
    <location>
        <begin position="287"/>
        <end position="402"/>
    </location>
</feature>
<feature type="domain" description="MacB-like periplasmic core" evidence="8">
    <location>
        <begin position="488"/>
        <end position="636"/>
    </location>
</feature>
<evidence type="ECO:0000256" key="5">
    <source>
        <dbReference type="ARBA" id="ARBA00023136"/>
    </source>
</evidence>
<dbReference type="PANTHER" id="PTHR30572">
    <property type="entry name" value="MEMBRANE COMPONENT OF TRANSPORTER-RELATED"/>
    <property type="match status" value="1"/>
</dbReference>
<keyword evidence="5 6" id="KW-0472">Membrane</keyword>
<feature type="transmembrane region" description="Helical" evidence="6">
    <location>
        <begin position="676"/>
        <end position="700"/>
    </location>
</feature>
<keyword evidence="9" id="KW-0547">Nucleotide-binding</keyword>
<dbReference type="EMBL" id="UGYW01000002">
    <property type="protein sequence ID" value="SUJ11978.1"/>
    <property type="molecule type" value="Genomic_DNA"/>
</dbReference>
<keyword evidence="9" id="KW-0067">ATP-binding</keyword>
<comment type="subcellular location">
    <subcellularLocation>
        <location evidence="1">Cell membrane</location>
        <topology evidence="1">Multi-pass membrane protein</topology>
    </subcellularLocation>
</comment>
<feature type="transmembrane region" description="Helical" evidence="6">
    <location>
        <begin position="764"/>
        <end position="785"/>
    </location>
</feature>
<dbReference type="Proteomes" id="UP000254893">
    <property type="component" value="Unassembled WGS sequence"/>
</dbReference>
<reference evidence="9 10" key="1">
    <citation type="submission" date="2018-06" db="EMBL/GenBank/DDBJ databases">
        <authorList>
            <consortium name="Pathogen Informatics"/>
            <person name="Doyle S."/>
        </authorList>
    </citation>
    <scope>NUCLEOTIDE SEQUENCE [LARGE SCALE GENOMIC DNA]</scope>
    <source>
        <strain evidence="9 10">NCTC11388</strain>
    </source>
</reference>
<evidence type="ECO:0000259" key="8">
    <source>
        <dbReference type="Pfam" id="PF12704"/>
    </source>
</evidence>
<organism evidence="9 10">
    <name type="scientific">Sphingobacterium spiritivorum</name>
    <name type="common">Flavobacterium spiritivorum</name>
    <dbReference type="NCBI Taxonomy" id="258"/>
    <lineage>
        <taxon>Bacteria</taxon>
        <taxon>Pseudomonadati</taxon>
        <taxon>Bacteroidota</taxon>
        <taxon>Sphingobacteriia</taxon>
        <taxon>Sphingobacteriales</taxon>
        <taxon>Sphingobacteriaceae</taxon>
        <taxon>Sphingobacterium</taxon>
    </lineage>
</organism>
<evidence type="ECO:0000256" key="2">
    <source>
        <dbReference type="ARBA" id="ARBA00022475"/>
    </source>
</evidence>
<evidence type="ECO:0000313" key="9">
    <source>
        <dbReference type="EMBL" id="SUJ11978.1"/>
    </source>
</evidence>
<dbReference type="InterPro" id="IPR025857">
    <property type="entry name" value="MacB_PCD"/>
</dbReference>
<feature type="transmembrane region" description="Helical" evidence="6">
    <location>
        <begin position="375"/>
        <end position="399"/>
    </location>
</feature>
<evidence type="ECO:0000256" key="6">
    <source>
        <dbReference type="SAM" id="Phobius"/>
    </source>
</evidence>
<feature type="domain" description="MacB-like periplasmic core" evidence="8">
    <location>
        <begin position="20"/>
        <end position="241"/>
    </location>
</feature>
<dbReference type="GO" id="GO:0005886">
    <property type="term" value="C:plasma membrane"/>
    <property type="evidence" value="ECO:0007669"/>
    <property type="project" value="UniProtKB-SubCell"/>
</dbReference>
<keyword evidence="2" id="KW-1003">Cell membrane</keyword>
<protein>
    <submittedName>
        <fullName evidence="9">Macrolide export ATP-binding/permease protein MacB</fullName>
        <ecNumber evidence="9">3.6.3.-</ecNumber>
    </submittedName>
</protein>
<feature type="transmembrane region" description="Helical" evidence="6">
    <location>
        <begin position="720"/>
        <end position="744"/>
    </location>
</feature>
<feature type="transmembrane region" description="Helical" evidence="6">
    <location>
        <begin position="332"/>
        <end position="355"/>
    </location>
</feature>
<dbReference type="PANTHER" id="PTHR30572:SF18">
    <property type="entry name" value="ABC-TYPE MACROLIDE FAMILY EXPORT SYSTEM PERMEASE COMPONENT 2"/>
    <property type="match status" value="1"/>
</dbReference>
<evidence type="ECO:0000259" key="7">
    <source>
        <dbReference type="Pfam" id="PF02687"/>
    </source>
</evidence>
<keyword evidence="9" id="KW-0378">Hydrolase</keyword>
<accession>A0A380C574</accession>
<dbReference type="GO" id="GO:0005524">
    <property type="term" value="F:ATP binding"/>
    <property type="evidence" value="ECO:0007669"/>
    <property type="project" value="UniProtKB-KW"/>
</dbReference>
<dbReference type="InterPro" id="IPR050250">
    <property type="entry name" value="Macrolide_Exporter_MacB"/>
</dbReference>
<dbReference type="AlphaFoldDB" id="A0A380C574"/>
<dbReference type="RefSeq" id="WP_115170109.1">
    <property type="nucleotide sequence ID" value="NZ_UGYW01000002.1"/>
</dbReference>
<evidence type="ECO:0000256" key="3">
    <source>
        <dbReference type="ARBA" id="ARBA00022692"/>
    </source>
</evidence>
<feature type="transmembrane region" description="Helical" evidence="6">
    <location>
        <begin position="420"/>
        <end position="443"/>
    </location>
</feature>
<feature type="transmembrane region" description="Helical" evidence="6">
    <location>
        <begin position="280"/>
        <end position="301"/>
    </location>
</feature>
<name>A0A380C574_SPHSI</name>
<evidence type="ECO:0000256" key="1">
    <source>
        <dbReference type="ARBA" id="ARBA00004651"/>
    </source>
</evidence>
<proteinExistence type="predicted"/>
<dbReference type="GO" id="GO:0022857">
    <property type="term" value="F:transmembrane transporter activity"/>
    <property type="evidence" value="ECO:0007669"/>
    <property type="project" value="TreeGrafter"/>
</dbReference>
<evidence type="ECO:0000313" key="10">
    <source>
        <dbReference type="Proteomes" id="UP000254893"/>
    </source>
</evidence>
<dbReference type="EC" id="3.6.3.-" evidence="9"/>
<dbReference type="Pfam" id="PF02687">
    <property type="entry name" value="FtsX"/>
    <property type="match status" value="2"/>
</dbReference>
<evidence type="ECO:0000256" key="4">
    <source>
        <dbReference type="ARBA" id="ARBA00022989"/>
    </source>
</evidence>
<dbReference type="InterPro" id="IPR003838">
    <property type="entry name" value="ABC3_permease_C"/>
</dbReference>
<gene>
    <name evidence="9" type="primary">macB_4</name>
    <name evidence="9" type="ORF">NCTC11388_02179</name>
</gene>